<dbReference type="EMBL" id="CADCTY010002135">
    <property type="protein sequence ID" value="CAA9406355.1"/>
    <property type="molecule type" value="Genomic_DNA"/>
</dbReference>
<reference evidence="2" key="1">
    <citation type="submission" date="2020-02" db="EMBL/GenBank/DDBJ databases">
        <authorList>
            <person name="Meier V. D."/>
        </authorList>
    </citation>
    <scope>NUCLEOTIDE SEQUENCE</scope>
    <source>
        <strain evidence="2">AVDCRST_MAG94</strain>
    </source>
</reference>
<evidence type="ECO:0000313" key="2">
    <source>
        <dbReference type="EMBL" id="CAA9406355.1"/>
    </source>
</evidence>
<dbReference type="AlphaFoldDB" id="A0A6J4P4V4"/>
<sequence>MTDLMVKFLLGTVVGCFLALGPLSYVWFFSDVTPTQILVLLAFGALGGILGAFSNLHQIGRFFDSIPWL</sequence>
<evidence type="ECO:0000256" key="1">
    <source>
        <dbReference type="SAM" id="Phobius"/>
    </source>
</evidence>
<feature type="transmembrane region" description="Helical" evidence="1">
    <location>
        <begin position="7"/>
        <end position="29"/>
    </location>
</feature>
<organism evidence="2">
    <name type="scientific">uncultured Leptolyngbya sp</name>
    <dbReference type="NCBI Taxonomy" id="332963"/>
    <lineage>
        <taxon>Bacteria</taxon>
        <taxon>Bacillati</taxon>
        <taxon>Cyanobacteriota</taxon>
        <taxon>Cyanophyceae</taxon>
        <taxon>Leptolyngbyales</taxon>
        <taxon>Leptolyngbyaceae</taxon>
        <taxon>Leptolyngbya group</taxon>
        <taxon>Leptolyngbya</taxon>
        <taxon>environmental samples</taxon>
    </lineage>
</organism>
<name>A0A6J4P4V4_9CYAN</name>
<feature type="transmembrane region" description="Helical" evidence="1">
    <location>
        <begin position="35"/>
        <end position="53"/>
    </location>
</feature>
<keyword evidence="1" id="KW-1133">Transmembrane helix</keyword>
<keyword evidence="1" id="KW-0472">Membrane</keyword>
<accession>A0A6J4P4V4</accession>
<protein>
    <submittedName>
        <fullName evidence="2">Uncharacterized protein</fullName>
    </submittedName>
</protein>
<proteinExistence type="predicted"/>
<keyword evidence="1" id="KW-0812">Transmembrane</keyword>
<gene>
    <name evidence="2" type="ORF">AVDCRST_MAG94-6186</name>
</gene>